<evidence type="ECO:0000313" key="4">
    <source>
        <dbReference type="Proteomes" id="UP000035680"/>
    </source>
</evidence>
<reference evidence="5" key="2">
    <citation type="submission" date="2015-08" db="UniProtKB">
        <authorList>
            <consortium name="WormBaseParasite"/>
        </authorList>
    </citation>
    <scope>IDENTIFICATION</scope>
</reference>
<keyword evidence="1" id="KW-0175">Coiled coil</keyword>
<proteinExistence type="predicted"/>
<reference evidence="4" key="1">
    <citation type="submission" date="2014-07" db="EMBL/GenBank/DDBJ databases">
        <authorList>
            <person name="Martin A.A"/>
            <person name="De Silva N."/>
        </authorList>
    </citation>
    <scope>NUCLEOTIDE SEQUENCE</scope>
</reference>
<evidence type="ECO:0000256" key="3">
    <source>
        <dbReference type="SAM" id="SignalP"/>
    </source>
</evidence>
<dbReference type="Proteomes" id="UP000035680">
    <property type="component" value="Unassembled WGS sequence"/>
</dbReference>
<keyword evidence="4" id="KW-1185">Reference proteome</keyword>
<evidence type="ECO:0000256" key="2">
    <source>
        <dbReference type="SAM" id="MobiDB-lite"/>
    </source>
</evidence>
<feature type="compositionally biased region" description="Polar residues" evidence="2">
    <location>
        <begin position="116"/>
        <end position="128"/>
    </location>
</feature>
<feature type="region of interest" description="Disordered" evidence="2">
    <location>
        <begin position="114"/>
        <end position="166"/>
    </location>
</feature>
<keyword evidence="3" id="KW-0732">Signal</keyword>
<dbReference type="WBParaSite" id="SVE_1819900.1">
    <property type="protein sequence ID" value="SVE_1819900.1"/>
    <property type="gene ID" value="SVE_1819900"/>
</dbReference>
<name>A0A0K0G0G4_STRVS</name>
<evidence type="ECO:0000256" key="1">
    <source>
        <dbReference type="SAM" id="Coils"/>
    </source>
</evidence>
<organism evidence="4 5">
    <name type="scientific">Strongyloides venezuelensis</name>
    <name type="common">Threadworm</name>
    <dbReference type="NCBI Taxonomy" id="75913"/>
    <lineage>
        <taxon>Eukaryota</taxon>
        <taxon>Metazoa</taxon>
        <taxon>Ecdysozoa</taxon>
        <taxon>Nematoda</taxon>
        <taxon>Chromadorea</taxon>
        <taxon>Rhabditida</taxon>
        <taxon>Tylenchina</taxon>
        <taxon>Panagrolaimomorpha</taxon>
        <taxon>Strongyloidoidea</taxon>
        <taxon>Strongyloididae</taxon>
        <taxon>Strongyloides</taxon>
    </lineage>
</organism>
<dbReference type="AlphaFoldDB" id="A0A0K0G0G4"/>
<sequence length="166" mass="19058">MSSINLFNCLSLLLVVQGVSSQVLFETNRRPINVHDNYYLAQLKVQEGSFRNKIQNSSAYSQYLKSKVDLMSYHLANSKNISDNLKEEIKNMTTEIKNLEKKIKGEYVKLEKTIGENDSQNNDINNSYKEGFNPQVPHIPKAKRKGQLPSQDSKKPKKTKQTDSYK</sequence>
<feature type="signal peptide" evidence="3">
    <location>
        <begin position="1"/>
        <end position="21"/>
    </location>
</feature>
<feature type="coiled-coil region" evidence="1">
    <location>
        <begin position="75"/>
        <end position="109"/>
    </location>
</feature>
<feature type="chain" id="PRO_5005330334" evidence="3">
    <location>
        <begin position="22"/>
        <end position="166"/>
    </location>
</feature>
<protein>
    <submittedName>
        <fullName evidence="5">Secreted protein</fullName>
    </submittedName>
</protein>
<evidence type="ECO:0000313" key="5">
    <source>
        <dbReference type="WBParaSite" id="SVE_1819900.1"/>
    </source>
</evidence>
<accession>A0A0K0G0G4</accession>